<organism evidence="7 8">
    <name type="scientific">Paracidovorax wautersii</name>
    <dbReference type="NCBI Taxonomy" id="1177982"/>
    <lineage>
        <taxon>Bacteria</taxon>
        <taxon>Pseudomonadati</taxon>
        <taxon>Pseudomonadota</taxon>
        <taxon>Betaproteobacteria</taxon>
        <taxon>Burkholderiales</taxon>
        <taxon>Comamonadaceae</taxon>
        <taxon>Paracidovorax</taxon>
    </lineage>
</organism>
<dbReference type="Pfam" id="PF00155">
    <property type="entry name" value="Aminotran_1_2"/>
    <property type="match status" value="1"/>
</dbReference>
<keyword evidence="2" id="KW-0663">Pyridoxal phosphate</keyword>
<dbReference type="InterPro" id="IPR000524">
    <property type="entry name" value="Tscrpt_reg_HTH_GntR"/>
</dbReference>
<dbReference type="InterPro" id="IPR004839">
    <property type="entry name" value="Aminotransferase_I/II_large"/>
</dbReference>
<sequence length="469" mass="50867">MLTRSRSLSLIDQLVSHYAGQIRASLLASGARLPSVRDCARRHGVSPSTVVAAYDQLLAQGLVEARQKQGFFVRTLPPPATAAVVPGTPAAVSPFIDAAALLRGMMPPPGRQPMPGAGVLPAAWLQNGFLSTAVRRVVNSPAFDELSLHYGEPKGDPLLRAALARRLAGYSIAAQPEQIITTLGATHGLDLVARTLLRPGDTVLADEPGWPLEFARLAAMGVRVLPVPRGPDGPDLAVMARYCETHQPKFYICVSVLHNPTGYLLPPAAAHRVLQLAQRHDFYIVEDDTYAHFAPAHATRMTALDGLVRSVYVSGFAKQLVPNWRIGYVAAPPELAERLTQTKLLNNLTTPALLERALSICLDQGQIRRHAERLRVRLDAARNRSVKLAREAGCRFLSEPAGMFGWVDTGIDADALAQRMLDQGWMLAPGSMFYAERKPSTAMRINFGTAQNVAFWQAYAAAMSAMPRG</sequence>
<protein>
    <submittedName>
        <fullName evidence="7">2-aminoadipate transaminase</fullName>
    </submittedName>
</protein>
<dbReference type="Proteomes" id="UP000461670">
    <property type="component" value="Unassembled WGS sequence"/>
</dbReference>
<evidence type="ECO:0000313" key="8">
    <source>
        <dbReference type="Proteomes" id="UP000461670"/>
    </source>
</evidence>
<dbReference type="SMART" id="SM00345">
    <property type="entry name" value="HTH_GNTR"/>
    <property type="match status" value="1"/>
</dbReference>
<evidence type="ECO:0000256" key="2">
    <source>
        <dbReference type="ARBA" id="ARBA00022898"/>
    </source>
</evidence>
<dbReference type="Pfam" id="PF00392">
    <property type="entry name" value="GntR"/>
    <property type="match status" value="1"/>
</dbReference>
<dbReference type="InterPro" id="IPR015424">
    <property type="entry name" value="PyrdxlP-dep_Trfase"/>
</dbReference>
<dbReference type="GO" id="GO:0003677">
    <property type="term" value="F:DNA binding"/>
    <property type="evidence" value="ECO:0007669"/>
    <property type="project" value="UniProtKB-KW"/>
</dbReference>
<dbReference type="EMBL" id="WNDQ01000008">
    <property type="protein sequence ID" value="KAF1022900.1"/>
    <property type="molecule type" value="Genomic_DNA"/>
</dbReference>
<name>A0A7V8FR12_9BURK</name>
<evidence type="ECO:0000256" key="5">
    <source>
        <dbReference type="ARBA" id="ARBA00023163"/>
    </source>
</evidence>
<dbReference type="Gene3D" id="1.10.10.10">
    <property type="entry name" value="Winged helix-like DNA-binding domain superfamily/Winged helix DNA-binding domain"/>
    <property type="match status" value="1"/>
</dbReference>
<evidence type="ECO:0000256" key="3">
    <source>
        <dbReference type="ARBA" id="ARBA00023015"/>
    </source>
</evidence>
<dbReference type="InterPro" id="IPR036390">
    <property type="entry name" value="WH_DNA-bd_sf"/>
</dbReference>
<dbReference type="Gene3D" id="3.40.640.10">
    <property type="entry name" value="Type I PLP-dependent aspartate aminotransferase-like (Major domain)"/>
    <property type="match status" value="1"/>
</dbReference>
<dbReference type="PANTHER" id="PTHR46577:SF2">
    <property type="entry name" value="TRANSCRIPTIONAL REGULATORY PROTEIN"/>
    <property type="match status" value="1"/>
</dbReference>
<comment type="caution">
    <text evidence="7">The sequence shown here is derived from an EMBL/GenBank/DDBJ whole genome shotgun (WGS) entry which is preliminary data.</text>
</comment>
<dbReference type="Gene3D" id="3.90.1150.10">
    <property type="entry name" value="Aspartate Aminotransferase, domain 1"/>
    <property type="match status" value="1"/>
</dbReference>
<dbReference type="InterPro" id="IPR036388">
    <property type="entry name" value="WH-like_DNA-bd_sf"/>
</dbReference>
<keyword evidence="5" id="KW-0804">Transcription</keyword>
<dbReference type="InterPro" id="IPR015422">
    <property type="entry name" value="PyrdxlP-dep_Trfase_small"/>
</dbReference>
<evidence type="ECO:0000259" key="6">
    <source>
        <dbReference type="PROSITE" id="PS50949"/>
    </source>
</evidence>
<accession>A0A7V8FR12</accession>
<gene>
    <name evidence="7" type="primary">lysN_3</name>
    <name evidence="7" type="ORF">GAK30_00839</name>
</gene>
<proteinExistence type="inferred from homology"/>
<evidence type="ECO:0000313" key="7">
    <source>
        <dbReference type="EMBL" id="KAF1022900.1"/>
    </source>
</evidence>
<dbReference type="InterPro" id="IPR051446">
    <property type="entry name" value="HTH_trans_reg/aminotransferase"/>
</dbReference>
<dbReference type="CDD" id="cd07377">
    <property type="entry name" value="WHTH_GntR"/>
    <property type="match status" value="1"/>
</dbReference>
<feature type="domain" description="HTH gntR-type" evidence="6">
    <location>
        <begin position="8"/>
        <end position="76"/>
    </location>
</feature>
<evidence type="ECO:0000256" key="1">
    <source>
        <dbReference type="ARBA" id="ARBA00005384"/>
    </source>
</evidence>
<dbReference type="GO" id="GO:0003700">
    <property type="term" value="F:DNA-binding transcription factor activity"/>
    <property type="evidence" value="ECO:0007669"/>
    <property type="project" value="InterPro"/>
</dbReference>
<dbReference type="InterPro" id="IPR015421">
    <property type="entry name" value="PyrdxlP-dep_Trfase_major"/>
</dbReference>
<dbReference type="PROSITE" id="PS50949">
    <property type="entry name" value="HTH_GNTR"/>
    <property type="match status" value="1"/>
</dbReference>
<keyword evidence="4" id="KW-0238">DNA-binding</keyword>
<keyword evidence="3" id="KW-0805">Transcription regulation</keyword>
<dbReference type="AlphaFoldDB" id="A0A7V8FR12"/>
<evidence type="ECO:0000256" key="4">
    <source>
        <dbReference type="ARBA" id="ARBA00023125"/>
    </source>
</evidence>
<comment type="similarity">
    <text evidence="1">In the C-terminal section; belongs to the class-I pyridoxal-phosphate-dependent aminotransferase family.</text>
</comment>
<dbReference type="SUPFAM" id="SSF46785">
    <property type="entry name" value="Winged helix' DNA-binding domain"/>
    <property type="match status" value="1"/>
</dbReference>
<dbReference type="PANTHER" id="PTHR46577">
    <property type="entry name" value="HTH-TYPE TRANSCRIPTIONAL REGULATORY PROTEIN GABR"/>
    <property type="match status" value="1"/>
</dbReference>
<dbReference type="SUPFAM" id="SSF53383">
    <property type="entry name" value="PLP-dependent transferases"/>
    <property type="match status" value="1"/>
</dbReference>
<dbReference type="CDD" id="cd00609">
    <property type="entry name" value="AAT_like"/>
    <property type="match status" value="1"/>
</dbReference>
<dbReference type="GO" id="GO:0030170">
    <property type="term" value="F:pyridoxal phosphate binding"/>
    <property type="evidence" value="ECO:0007669"/>
    <property type="project" value="InterPro"/>
</dbReference>
<reference evidence="8" key="1">
    <citation type="journal article" date="2020" name="MBio">
        <title>Horizontal gene transfer to a defensive symbiont with a reduced genome amongst a multipartite beetle microbiome.</title>
        <authorList>
            <person name="Waterworth S.C."/>
            <person name="Florez L.V."/>
            <person name="Rees E.R."/>
            <person name="Hertweck C."/>
            <person name="Kaltenpoth M."/>
            <person name="Kwan J.C."/>
        </authorList>
    </citation>
    <scope>NUCLEOTIDE SEQUENCE [LARGE SCALE GENOMIC DNA]</scope>
</reference>